<sequence>MNCQYCYDGTLAGLLTLYARLLAERAVVERISVTPLDQQSLFNSEISISADQAVAETFWQRLTKRLSDNSLKLLRRCLLADHPQQELLIYHYLLLEAEQGRKIDGMLAHPQVAPVWKLSQQVAREAHRYLGFVRFQQLQGGLYYATIAPDHRILLLIGAHFAERFSDQQWVIHDQRHGEGILYDAEKKEWLLLPMEVTAQPDLTPEEAQFQELWRSYFSTLAIPERTNLKLQQGKVPLKTRSCLIEFTV</sequence>
<dbReference type="AlphaFoldDB" id="A0A1T4KE25"/>
<dbReference type="OrthoDB" id="5290748at2"/>
<protein>
    <submittedName>
        <fullName evidence="2">Probable DNA metabolism protein</fullName>
    </submittedName>
</protein>
<evidence type="ECO:0000259" key="1">
    <source>
        <dbReference type="Pfam" id="PF13566"/>
    </source>
</evidence>
<proteinExistence type="predicted"/>
<evidence type="ECO:0000313" key="3">
    <source>
        <dbReference type="Proteomes" id="UP000190102"/>
    </source>
</evidence>
<evidence type="ECO:0000313" key="2">
    <source>
        <dbReference type="EMBL" id="SJZ40593.1"/>
    </source>
</evidence>
<reference evidence="3" key="1">
    <citation type="submission" date="2017-02" db="EMBL/GenBank/DDBJ databases">
        <authorList>
            <person name="Varghese N."/>
            <person name="Submissions S."/>
        </authorList>
    </citation>
    <scope>NUCLEOTIDE SEQUENCE [LARGE SCALE GENOMIC DNA]</scope>
    <source>
        <strain evidence="3">ATCC BAA-34</strain>
    </source>
</reference>
<dbReference type="Pfam" id="PF13566">
    <property type="entry name" value="DUF4130"/>
    <property type="match status" value="1"/>
</dbReference>
<keyword evidence="3" id="KW-1185">Reference proteome</keyword>
<gene>
    <name evidence="2" type="ORF">SAMN02745119_00501</name>
</gene>
<organism evidence="2 3">
    <name type="scientific">Trichlorobacter thiogenes</name>
    <dbReference type="NCBI Taxonomy" id="115783"/>
    <lineage>
        <taxon>Bacteria</taxon>
        <taxon>Pseudomonadati</taxon>
        <taxon>Thermodesulfobacteriota</taxon>
        <taxon>Desulfuromonadia</taxon>
        <taxon>Geobacterales</taxon>
        <taxon>Geobacteraceae</taxon>
        <taxon>Trichlorobacter</taxon>
    </lineage>
</organism>
<feature type="domain" description="DUF4130" evidence="1">
    <location>
        <begin position="84"/>
        <end position="246"/>
    </location>
</feature>
<accession>A0A1T4KE25</accession>
<dbReference type="EMBL" id="FUWR01000001">
    <property type="protein sequence ID" value="SJZ40593.1"/>
    <property type="molecule type" value="Genomic_DNA"/>
</dbReference>
<dbReference type="STRING" id="115783.SAMN02745119_00501"/>
<dbReference type="RefSeq" id="WP_078788784.1">
    <property type="nucleotide sequence ID" value="NZ_FUWR01000001.1"/>
</dbReference>
<dbReference type="NCBIfam" id="TIGR03915">
    <property type="entry name" value="SAM_7_link_chp"/>
    <property type="match status" value="1"/>
</dbReference>
<dbReference type="Proteomes" id="UP000190102">
    <property type="component" value="Unassembled WGS sequence"/>
</dbReference>
<dbReference type="InterPro" id="IPR025404">
    <property type="entry name" value="DUF4130"/>
</dbReference>
<dbReference type="InterPro" id="IPR023875">
    <property type="entry name" value="DNA_repair_put"/>
</dbReference>
<name>A0A1T4KE25_9BACT</name>